<dbReference type="InterPro" id="IPR020846">
    <property type="entry name" value="MFS_dom"/>
</dbReference>
<dbReference type="EMBL" id="JAKJXP020000051">
    <property type="protein sequence ID" value="KAK7751343.1"/>
    <property type="molecule type" value="Genomic_DNA"/>
</dbReference>
<feature type="transmembrane region" description="Helical" evidence="5">
    <location>
        <begin position="286"/>
        <end position="304"/>
    </location>
</feature>
<feature type="transmembrane region" description="Helical" evidence="5">
    <location>
        <begin position="212"/>
        <end position="232"/>
    </location>
</feature>
<dbReference type="Gene3D" id="1.20.1250.20">
    <property type="entry name" value="MFS general substrate transporter like domains"/>
    <property type="match status" value="1"/>
</dbReference>
<dbReference type="PROSITE" id="PS50850">
    <property type="entry name" value="MFS"/>
    <property type="match status" value="1"/>
</dbReference>
<feature type="transmembrane region" description="Helical" evidence="5">
    <location>
        <begin position="325"/>
        <end position="343"/>
    </location>
</feature>
<comment type="subcellular location">
    <subcellularLocation>
        <location evidence="1">Membrane</location>
        <topology evidence="1">Multi-pass membrane protein</topology>
    </subcellularLocation>
</comment>
<feature type="transmembrane region" description="Helical" evidence="5">
    <location>
        <begin position="121"/>
        <end position="140"/>
    </location>
</feature>
<dbReference type="SUPFAM" id="SSF103473">
    <property type="entry name" value="MFS general substrate transporter"/>
    <property type="match status" value="1"/>
</dbReference>
<evidence type="ECO:0000256" key="4">
    <source>
        <dbReference type="ARBA" id="ARBA00023136"/>
    </source>
</evidence>
<evidence type="ECO:0000259" key="6">
    <source>
        <dbReference type="PROSITE" id="PS50850"/>
    </source>
</evidence>
<feature type="transmembrane region" description="Helical" evidence="5">
    <location>
        <begin position="451"/>
        <end position="473"/>
    </location>
</feature>
<name>A0AAN9V0N1_9PEZI</name>
<feature type="transmembrane region" description="Helical" evidence="5">
    <location>
        <begin position="388"/>
        <end position="407"/>
    </location>
</feature>
<feature type="transmembrane region" description="Helical" evidence="5">
    <location>
        <begin position="92"/>
        <end position="109"/>
    </location>
</feature>
<gene>
    <name evidence="7" type="primary">ATR1</name>
    <name evidence="7" type="ORF">SLS62_006749</name>
</gene>
<dbReference type="GO" id="GO:0022857">
    <property type="term" value="F:transmembrane transporter activity"/>
    <property type="evidence" value="ECO:0007669"/>
    <property type="project" value="InterPro"/>
</dbReference>
<feature type="domain" description="Major facilitator superfamily (MFS) profile" evidence="6">
    <location>
        <begin position="38"/>
        <end position="518"/>
    </location>
</feature>
<evidence type="ECO:0000256" key="3">
    <source>
        <dbReference type="ARBA" id="ARBA00022989"/>
    </source>
</evidence>
<feature type="transmembrane region" description="Helical" evidence="5">
    <location>
        <begin position="493"/>
        <end position="514"/>
    </location>
</feature>
<comment type="caution">
    <text evidence="7">The sequence shown here is derived from an EMBL/GenBank/DDBJ whole genome shotgun (WGS) entry which is preliminary data.</text>
</comment>
<keyword evidence="8" id="KW-1185">Reference proteome</keyword>
<dbReference type="AlphaFoldDB" id="A0AAN9V0N1"/>
<evidence type="ECO:0000313" key="7">
    <source>
        <dbReference type="EMBL" id="KAK7751343.1"/>
    </source>
</evidence>
<protein>
    <submittedName>
        <fullName evidence="7">Multidrug-resistance type transporter aminotriazole resistance</fullName>
    </submittedName>
</protein>
<dbReference type="Pfam" id="PF07690">
    <property type="entry name" value="MFS_1"/>
    <property type="match status" value="1"/>
</dbReference>
<dbReference type="GO" id="GO:0016020">
    <property type="term" value="C:membrane"/>
    <property type="evidence" value="ECO:0007669"/>
    <property type="project" value="UniProtKB-SubCell"/>
</dbReference>
<feature type="transmembrane region" description="Helical" evidence="5">
    <location>
        <begin position="363"/>
        <end position="381"/>
    </location>
</feature>
<dbReference type="PANTHER" id="PTHR42718:SF1">
    <property type="entry name" value="LOW AFFINITY AMMONIUM TRANSPORTER"/>
    <property type="match status" value="1"/>
</dbReference>
<evidence type="ECO:0000313" key="8">
    <source>
        <dbReference type="Proteomes" id="UP001320420"/>
    </source>
</evidence>
<feature type="transmembrane region" description="Helical" evidence="5">
    <location>
        <begin position="182"/>
        <end position="206"/>
    </location>
</feature>
<keyword evidence="3 5" id="KW-1133">Transmembrane helix</keyword>
<accession>A0AAN9V0N1</accession>
<evidence type="ECO:0000256" key="5">
    <source>
        <dbReference type="SAM" id="Phobius"/>
    </source>
</evidence>
<dbReference type="Gene3D" id="1.20.1720.10">
    <property type="entry name" value="Multidrug resistance protein D"/>
    <property type="match status" value="1"/>
</dbReference>
<dbReference type="InterPro" id="IPR036259">
    <property type="entry name" value="MFS_trans_sf"/>
</dbReference>
<feature type="transmembrane region" description="Helical" evidence="5">
    <location>
        <begin position="146"/>
        <end position="170"/>
    </location>
</feature>
<keyword evidence="4 5" id="KW-0472">Membrane</keyword>
<evidence type="ECO:0000256" key="2">
    <source>
        <dbReference type="ARBA" id="ARBA00022692"/>
    </source>
</evidence>
<dbReference type="InterPro" id="IPR011701">
    <property type="entry name" value="MFS"/>
</dbReference>
<keyword evidence="2 5" id="KW-0812">Transmembrane</keyword>
<dbReference type="PANTHER" id="PTHR42718">
    <property type="entry name" value="MAJOR FACILITATOR SUPERFAMILY MULTIDRUG TRANSPORTER MFSC"/>
    <property type="match status" value="1"/>
</dbReference>
<feature type="transmembrane region" description="Helical" evidence="5">
    <location>
        <begin position="253"/>
        <end position="274"/>
    </location>
</feature>
<evidence type="ECO:0000256" key="1">
    <source>
        <dbReference type="ARBA" id="ARBA00004141"/>
    </source>
</evidence>
<proteinExistence type="predicted"/>
<feature type="transmembrane region" description="Helical" evidence="5">
    <location>
        <begin position="413"/>
        <end position="439"/>
    </location>
</feature>
<dbReference type="Proteomes" id="UP001320420">
    <property type="component" value="Unassembled WGS sequence"/>
</dbReference>
<organism evidence="7 8">
    <name type="scientific">Diatrype stigma</name>
    <dbReference type="NCBI Taxonomy" id="117547"/>
    <lineage>
        <taxon>Eukaryota</taxon>
        <taxon>Fungi</taxon>
        <taxon>Dikarya</taxon>
        <taxon>Ascomycota</taxon>
        <taxon>Pezizomycotina</taxon>
        <taxon>Sordariomycetes</taxon>
        <taxon>Xylariomycetidae</taxon>
        <taxon>Xylariales</taxon>
        <taxon>Diatrypaceae</taxon>
        <taxon>Diatrype</taxon>
    </lineage>
</organism>
<sequence length="534" mass="57613">MAPEGYRPRVTPTDEEKLELERVETNKTIAETFSLPHEILFVAVSPVPWPSERPSVERAGANGIHKESGLGQAVSIAHVIGDNFGITDPGELSWIIAGYSLTVGTFILFSGRLGDVFGYKTMYLVGMAWYSIWSMAAGLAVYSNDIFFIFTRVLQGIGPAIVLPNGLAILGSSYPPGRRKAMVFACFGATAPGGSVLGAAFSGLFALAWWPWTFWCFSIVLAGVVVLGYFVIPSSLDSHRQPRKHGLMHLIITELDMAGTITGVTGLVLLNISWNQAPIVGWSEPYVYIVLILGFLVLGAFFAIEMYYAKHPLIPFKAFKSDVSFVLGAIACGWGCFGIWFYYTWQFLLVLRAEDPLLATAHLSPVVVSGAVAAILTGALIHRLGPPLVMLCSLVAFMLGTILVATLPIDQNYWVQTFFAMIVTPFGMDMSFPAATLLLSDAVQRRHQGIAASLVSTVVNYSISIALGFGGTVEVNINKGGRTQADVLKGYRGALYLAIGLAGLGIAVCTVFLVKTVRAKRDSSKVVDSESSDE</sequence>
<reference evidence="7 8" key="1">
    <citation type="submission" date="2024-02" db="EMBL/GenBank/DDBJ databases">
        <title>De novo assembly and annotation of 12 fungi associated with fruit tree decline syndrome in Ontario, Canada.</title>
        <authorList>
            <person name="Sulman M."/>
            <person name="Ellouze W."/>
            <person name="Ilyukhin E."/>
        </authorList>
    </citation>
    <scope>NUCLEOTIDE SEQUENCE [LARGE SCALE GENOMIC DNA]</scope>
    <source>
        <strain evidence="7 8">M11/M66-122</strain>
    </source>
</reference>
<dbReference type="CDD" id="cd17476">
    <property type="entry name" value="MFS_Amf1_MDR_like"/>
    <property type="match status" value="1"/>
</dbReference>